<keyword evidence="3" id="KW-0378">Hydrolase</keyword>
<dbReference type="Gene3D" id="3.30.70.1490">
    <property type="entry name" value="Cysteine protease Prp"/>
    <property type="match status" value="1"/>
</dbReference>
<dbReference type="GO" id="GO:0006508">
    <property type="term" value="P:proteolysis"/>
    <property type="evidence" value="ECO:0007669"/>
    <property type="project" value="UniProtKB-KW"/>
</dbReference>
<dbReference type="InterPro" id="IPR036764">
    <property type="entry name" value="Peptidase_Prp_sf"/>
</dbReference>
<gene>
    <name evidence="7" type="ORF">GNP93_00455</name>
</gene>
<evidence type="ECO:0000256" key="5">
    <source>
        <dbReference type="ARBA" id="ARBA00044503"/>
    </source>
</evidence>
<evidence type="ECO:0000256" key="1">
    <source>
        <dbReference type="ARBA" id="ARBA00022517"/>
    </source>
</evidence>
<dbReference type="CDD" id="cd16332">
    <property type="entry name" value="Prp-like"/>
    <property type="match status" value="1"/>
</dbReference>
<evidence type="ECO:0000256" key="2">
    <source>
        <dbReference type="ARBA" id="ARBA00022670"/>
    </source>
</evidence>
<proteinExistence type="inferred from homology"/>
<dbReference type="AlphaFoldDB" id="A0A7X2Z7Q3"/>
<dbReference type="GO" id="GO:0042254">
    <property type="term" value="P:ribosome biogenesis"/>
    <property type="evidence" value="ECO:0007669"/>
    <property type="project" value="UniProtKB-KW"/>
</dbReference>
<evidence type="ECO:0000256" key="3">
    <source>
        <dbReference type="ARBA" id="ARBA00022801"/>
    </source>
</evidence>
<dbReference type="Pfam" id="PF04327">
    <property type="entry name" value="Peptidase_Prp"/>
    <property type="match status" value="1"/>
</dbReference>
<dbReference type="PANTHER" id="PTHR39178:SF1">
    <property type="entry name" value="RIBOSOMAL-PROCESSING CYSTEINE PROTEASE PRP"/>
    <property type="match status" value="1"/>
</dbReference>
<evidence type="ECO:0000313" key="7">
    <source>
        <dbReference type="EMBL" id="MUG69136.1"/>
    </source>
</evidence>
<comment type="similarity">
    <text evidence="5">Belongs to the Prp family.</text>
</comment>
<keyword evidence="4" id="KW-0788">Thiol protease</keyword>
<dbReference type="EMBL" id="WNZX01000001">
    <property type="protein sequence ID" value="MUG69136.1"/>
    <property type="molecule type" value="Genomic_DNA"/>
</dbReference>
<comment type="caution">
    <text evidence="7">The sequence shown here is derived from an EMBL/GenBank/DDBJ whole genome shotgun (WGS) entry which is preliminary data.</text>
</comment>
<name>A0A7X2Z7Q3_9BACL</name>
<reference evidence="7 8" key="1">
    <citation type="submission" date="2019-11" db="EMBL/GenBank/DDBJ databases">
        <title>Draft genome sequences of five Paenibacillus species of dairy origin.</title>
        <authorList>
            <person name="Olajide A.M."/>
            <person name="Chen S."/>
            <person name="Lapointe G."/>
        </authorList>
    </citation>
    <scope>NUCLEOTIDE SEQUENCE [LARGE SCALE GENOMIC DNA]</scope>
    <source>
        <strain evidence="7 8">2CS3</strain>
    </source>
</reference>
<keyword evidence="1" id="KW-0690">Ribosome biogenesis</keyword>
<protein>
    <recommendedName>
        <fullName evidence="6">Ribosomal processing cysteine protease Prp</fullName>
    </recommendedName>
</protein>
<organism evidence="7 8">
    <name type="scientific">Paenibacillus validus</name>
    <dbReference type="NCBI Taxonomy" id="44253"/>
    <lineage>
        <taxon>Bacteria</taxon>
        <taxon>Bacillati</taxon>
        <taxon>Bacillota</taxon>
        <taxon>Bacilli</taxon>
        <taxon>Bacillales</taxon>
        <taxon>Paenibacillaceae</taxon>
        <taxon>Paenibacillus</taxon>
    </lineage>
</organism>
<keyword evidence="8" id="KW-1185">Reference proteome</keyword>
<dbReference type="InterPro" id="IPR007422">
    <property type="entry name" value="Peptidase_Prp"/>
</dbReference>
<accession>A0A7X2Z7Q3</accession>
<dbReference type="RefSeq" id="WP_054798076.1">
    <property type="nucleotide sequence ID" value="NZ_JARTHJ010000295.1"/>
</dbReference>
<dbReference type="Proteomes" id="UP000450917">
    <property type="component" value="Unassembled WGS sequence"/>
</dbReference>
<dbReference type="PANTHER" id="PTHR39178">
    <property type="entry name" value="HYPOTHETICAL RIBOSOME-ASSOCIATED PROTEIN"/>
    <property type="match status" value="1"/>
</dbReference>
<dbReference type="GO" id="GO:0008234">
    <property type="term" value="F:cysteine-type peptidase activity"/>
    <property type="evidence" value="ECO:0007669"/>
    <property type="project" value="UniProtKB-KW"/>
</dbReference>
<evidence type="ECO:0000256" key="4">
    <source>
        <dbReference type="ARBA" id="ARBA00022807"/>
    </source>
</evidence>
<evidence type="ECO:0000313" key="8">
    <source>
        <dbReference type="Proteomes" id="UP000450917"/>
    </source>
</evidence>
<dbReference type="SUPFAM" id="SSF118010">
    <property type="entry name" value="TM1457-like"/>
    <property type="match status" value="1"/>
</dbReference>
<sequence>MIRVTIKRGASGRIERFHADGHAQYDEPGKDIVCAGVSAVTVGTVNAIEALTGVQLKTRMKHGFLSADIPPAADAQTESKMQLLLEGMVIMLKSIEQSYSAYIAMQDQTSSK</sequence>
<keyword evidence="2 7" id="KW-0645">Protease</keyword>
<evidence type="ECO:0000256" key="6">
    <source>
        <dbReference type="ARBA" id="ARBA00044538"/>
    </source>
</evidence>